<gene>
    <name evidence="1" type="ORF">QG37_02258</name>
</gene>
<accession>A0A0L0P2Z5</accession>
<sequence length="91" mass="10664">MFSQFFSAKAVLRHNQYTKLELAIIDLRSMLTWNYFQLILNFPDRPRGHCSHIESYLQESNAREWAIGGGTTKFNFVCFIPMPENFSLNLT</sequence>
<proteinExistence type="predicted"/>
<evidence type="ECO:0000313" key="2">
    <source>
        <dbReference type="Proteomes" id="UP000037122"/>
    </source>
</evidence>
<dbReference type="AlphaFoldDB" id="A0A0L0P2Z5"/>
<comment type="caution">
    <text evidence="1">The sequence shown here is derived from an EMBL/GenBank/DDBJ whole genome shotgun (WGS) entry which is preliminary data.</text>
</comment>
<dbReference type="VEuPathDB" id="FungiDB:QG37_02258"/>
<organism evidence="1 2">
    <name type="scientific">Candidozyma auris</name>
    <name type="common">Yeast</name>
    <name type="synonym">Candida auris</name>
    <dbReference type="NCBI Taxonomy" id="498019"/>
    <lineage>
        <taxon>Eukaryota</taxon>
        <taxon>Fungi</taxon>
        <taxon>Dikarya</taxon>
        <taxon>Ascomycota</taxon>
        <taxon>Saccharomycotina</taxon>
        <taxon>Pichiomycetes</taxon>
        <taxon>Metschnikowiaceae</taxon>
        <taxon>Candidozyma</taxon>
    </lineage>
</organism>
<evidence type="ECO:0000313" key="1">
    <source>
        <dbReference type="EMBL" id="KNE00728.1"/>
    </source>
</evidence>
<name>A0A0L0P2Z5_CANAR</name>
<dbReference type="EMBL" id="LGST01000017">
    <property type="protein sequence ID" value="KNE00728.1"/>
    <property type="molecule type" value="Genomic_DNA"/>
</dbReference>
<protein>
    <submittedName>
        <fullName evidence="1">Uncharacterized protein</fullName>
    </submittedName>
</protein>
<dbReference type="Proteomes" id="UP000037122">
    <property type="component" value="Unassembled WGS sequence"/>
</dbReference>
<reference evidence="2" key="1">
    <citation type="journal article" date="2015" name="BMC Genomics">
        <title>Draft genome of a commonly misdiagnosed multidrug resistant pathogen Candida auris.</title>
        <authorList>
            <person name="Chatterjee S."/>
            <person name="Alampalli S.V."/>
            <person name="Nageshan R.K."/>
            <person name="Chettiar S.T."/>
            <person name="Joshi S."/>
            <person name="Tatu U.S."/>
        </authorList>
    </citation>
    <scope>NUCLEOTIDE SEQUENCE [LARGE SCALE GENOMIC DNA]</scope>
    <source>
        <strain evidence="2">6684</strain>
    </source>
</reference>